<dbReference type="PANTHER" id="PTHR23114">
    <property type="entry name" value="M7GPPPN-MRNA HYDROLASE"/>
    <property type="match status" value="1"/>
</dbReference>
<dbReference type="CDD" id="cd03672">
    <property type="entry name" value="NUDIX_Dcp2p_Nudt20"/>
    <property type="match status" value="1"/>
</dbReference>
<sequence>MQEALEEAYVRFLYNLPLEEQEPERLMVNMEQAHWLYEDELANNIDIPSLKFHKFVKYMKDTFNILPNYSTKELIDIYEDYKAQIPVRGGILLNSQMDKVLLVTNYNCRVFGFPKGKINEEESDEACALREVKEEVGYDASHLLNPSDYLELPGGHIKLYIFPNVAETYKFETNTKGEIGLIEWIKLDDIPSKKNKNSNLYRSYKFGKVHEFLPDLRKWIKNKKSEELVEVKEESLKIDFKFNSSSLSDFKFKIYRLQALLDYYIPPLS</sequence>
<evidence type="ECO:0000256" key="8">
    <source>
        <dbReference type="ARBA" id="ARBA00023211"/>
    </source>
</evidence>
<keyword evidence="8" id="KW-0464">Manganese</keyword>
<evidence type="ECO:0000313" key="11">
    <source>
        <dbReference type="Proteomes" id="UP001162131"/>
    </source>
</evidence>
<dbReference type="SUPFAM" id="SSF55811">
    <property type="entry name" value="Nudix"/>
    <property type="match status" value="1"/>
</dbReference>
<dbReference type="Pfam" id="PF05026">
    <property type="entry name" value="DCP2"/>
    <property type="match status" value="1"/>
</dbReference>
<keyword evidence="5" id="KW-0479">Metal-binding</keyword>
<feature type="domain" description="Nudix hydrolase" evidence="9">
    <location>
        <begin position="83"/>
        <end position="214"/>
    </location>
</feature>
<dbReference type="GO" id="GO:0003723">
    <property type="term" value="F:RNA binding"/>
    <property type="evidence" value="ECO:0007669"/>
    <property type="project" value="UniProtKB-KW"/>
</dbReference>
<gene>
    <name evidence="10" type="ORF">BSTOLATCC_MIC39598</name>
</gene>
<dbReference type="PROSITE" id="PS00893">
    <property type="entry name" value="NUDIX_BOX"/>
    <property type="match status" value="1"/>
</dbReference>
<dbReference type="AlphaFoldDB" id="A0AAU9JIK1"/>
<accession>A0AAU9JIK1</accession>
<evidence type="ECO:0000259" key="9">
    <source>
        <dbReference type="PROSITE" id="PS51462"/>
    </source>
</evidence>
<evidence type="ECO:0000256" key="4">
    <source>
        <dbReference type="ARBA" id="ARBA00022490"/>
    </source>
</evidence>
<evidence type="ECO:0000256" key="2">
    <source>
        <dbReference type="ARBA" id="ARBA00004496"/>
    </source>
</evidence>
<dbReference type="InterPro" id="IPR015797">
    <property type="entry name" value="NUDIX_hydrolase-like_dom_sf"/>
</dbReference>
<dbReference type="PANTHER" id="PTHR23114:SF17">
    <property type="entry name" value="M7GPPPN-MRNA HYDROLASE"/>
    <property type="match status" value="1"/>
</dbReference>
<dbReference type="Pfam" id="PF00293">
    <property type="entry name" value="NUDIX"/>
    <property type="match status" value="1"/>
</dbReference>
<dbReference type="GO" id="GO:0000290">
    <property type="term" value="P:deadenylation-dependent decapping of nuclear-transcribed mRNA"/>
    <property type="evidence" value="ECO:0007669"/>
    <property type="project" value="InterPro"/>
</dbReference>
<keyword evidence="4" id="KW-0963">Cytoplasm</keyword>
<keyword evidence="6" id="KW-0378">Hydrolase</keyword>
<reference evidence="10" key="1">
    <citation type="submission" date="2021-09" db="EMBL/GenBank/DDBJ databases">
        <authorList>
            <consortium name="AG Swart"/>
            <person name="Singh M."/>
            <person name="Singh A."/>
            <person name="Seah K."/>
            <person name="Emmerich C."/>
        </authorList>
    </citation>
    <scope>NUCLEOTIDE SEQUENCE</scope>
    <source>
        <strain evidence="10">ATCC30299</strain>
    </source>
</reference>
<comment type="caution">
    <text evidence="10">The sequence shown here is derived from an EMBL/GenBank/DDBJ whole genome shotgun (WGS) entry which is preliminary data.</text>
</comment>
<proteinExistence type="inferred from homology"/>
<dbReference type="SUPFAM" id="SSF140586">
    <property type="entry name" value="Dcp2 domain-like"/>
    <property type="match status" value="1"/>
</dbReference>
<dbReference type="Gene3D" id="1.10.10.1050">
    <property type="entry name" value="Dcp2, box A domain"/>
    <property type="match status" value="1"/>
</dbReference>
<evidence type="ECO:0000256" key="6">
    <source>
        <dbReference type="ARBA" id="ARBA00022801"/>
    </source>
</evidence>
<dbReference type="EMBL" id="CAJZBQ010000039">
    <property type="protein sequence ID" value="CAG9325813.1"/>
    <property type="molecule type" value="Genomic_DNA"/>
</dbReference>
<dbReference type="Proteomes" id="UP001162131">
    <property type="component" value="Unassembled WGS sequence"/>
</dbReference>
<protein>
    <recommendedName>
        <fullName evidence="9">Nudix hydrolase domain-containing protein</fullName>
    </recommendedName>
</protein>
<dbReference type="GO" id="GO:0000184">
    <property type="term" value="P:nuclear-transcribed mRNA catabolic process, nonsense-mediated decay"/>
    <property type="evidence" value="ECO:0007669"/>
    <property type="project" value="InterPro"/>
</dbReference>
<dbReference type="PROSITE" id="PS51462">
    <property type="entry name" value="NUDIX"/>
    <property type="match status" value="1"/>
</dbReference>
<comment type="similarity">
    <text evidence="3">Belongs to the Nudix hydrolase family. DCP2 subfamily.</text>
</comment>
<evidence type="ECO:0000256" key="1">
    <source>
        <dbReference type="ARBA" id="ARBA00001936"/>
    </source>
</evidence>
<comment type="subcellular location">
    <subcellularLocation>
        <location evidence="2">Cytoplasm</location>
    </subcellularLocation>
</comment>
<dbReference type="InterPro" id="IPR007722">
    <property type="entry name" value="DCP2_BoxA"/>
</dbReference>
<dbReference type="GO" id="GO:0005737">
    <property type="term" value="C:cytoplasm"/>
    <property type="evidence" value="ECO:0007669"/>
    <property type="project" value="UniProtKB-SubCell"/>
</dbReference>
<dbReference type="Gene3D" id="3.90.79.10">
    <property type="entry name" value="Nucleoside Triphosphate Pyrophosphohydrolase"/>
    <property type="match status" value="1"/>
</dbReference>
<evidence type="ECO:0000313" key="10">
    <source>
        <dbReference type="EMBL" id="CAG9325813.1"/>
    </source>
</evidence>
<dbReference type="GO" id="GO:0030145">
    <property type="term" value="F:manganese ion binding"/>
    <property type="evidence" value="ECO:0007669"/>
    <property type="project" value="InterPro"/>
</dbReference>
<dbReference type="InterPro" id="IPR036189">
    <property type="entry name" value="DCP2_BoxA_sf"/>
</dbReference>
<dbReference type="GO" id="GO:0140933">
    <property type="term" value="F:5'-(N(7)-methylguanosine 5'-triphospho)-[mRNA] hydrolase activity"/>
    <property type="evidence" value="ECO:0007669"/>
    <property type="project" value="InterPro"/>
</dbReference>
<dbReference type="SMART" id="SM01125">
    <property type="entry name" value="DCP2"/>
    <property type="match status" value="1"/>
</dbReference>
<evidence type="ECO:0000256" key="5">
    <source>
        <dbReference type="ARBA" id="ARBA00022723"/>
    </source>
</evidence>
<keyword evidence="11" id="KW-1185">Reference proteome</keyword>
<dbReference type="InterPro" id="IPR000086">
    <property type="entry name" value="NUDIX_hydrolase_dom"/>
</dbReference>
<comment type="cofactor">
    <cofactor evidence="1">
        <name>Mn(2+)</name>
        <dbReference type="ChEBI" id="CHEBI:29035"/>
    </cofactor>
</comment>
<evidence type="ECO:0000256" key="7">
    <source>
        <dbReference type="ARBA" id="ARBA00022884"/>
    </source>
</evidence>
<evidence type="ECO:0000256" key="3">
    <source>
        <dbReference type="ARBA" id="ARBA00005279"/>
    </source>
</evidence>
<keyword evidence="7" id="KW-0694">RNA-binding</keyword>
<organism evidence="10 11">
    <name type="scientific">Blepharisma stoltei</name>
    <dbReference type="NCBI Taxonomy" id="1481888"/>
    <lineage>
        <taxon>Eukaryota</taxon>
        <taxon>Sar</taxon>
        <taxon>Alveolata</taxon>
        <taxon>Ciliophora</taxon>
        <taxon>Postciliodesmatophora</taxon>
        <taxon>Heterotrichea</taxon>
        <taxon>Heterotrichida</taxon>
        <taxon>Blepharismidae</taxon>
        <taxon>Blepharisma</taxon>
    </lineage>
</organism>
<dbReference type="InterPro" id="IPR020084">
    <property type="entry name" value="NUDIX_hydrolase_CS"/>
</dbReference>
<dbReference type="InterPro" id="IPR044099">
    <property type="entry name" value="Dcp2_NUDIX"/>
</dbReference>
<dbReference type="FunFam" id="3.90.79.10:FF:000003">
    <property type="entry name" value="M7GpppN-mRNA hydrolase isoform 2"/>
    <property type="match status" value="1"/>
</dbReference>
<name>A0AAU9JIK1_9CILI</name>